<keyword evidence="3" id="KW-1185">Reference proteome</keyword>
<dbReference type="AlphaFoldDB" id="A0A1I3UJ84"/>
<evidence type="ECO:0008006" key="4">
    <source>
        <dbReference type="Google" id="ProtNLM"/>
    </source>
</evidence>
<feature type="signal peptide" evidence="1">
    <location>
        <begin position="1"/>
        <end position="21"/>
    </location>
</feature>
<dbReference type="OrthoDB" id="1288644at2"/>
<dbReference type="EMBL" id="FORU01000018">
    <property type="protein sequence ID" value="SFJ83578.1"/>
    <property type="molecule type" value="Genomic_DNA"/>
</dbReference>
<dbReference type="Proteomes" id="UP000243887">
    <property type="component" value="Unassembled WGS sequence"/>
</dbReference>
<evidence type="ECO:0000313" key="3">
    <source>
        <dbReference type="Proteomes" id="UP000243887"/>
    </source>
</evidence>
<organism evidence="2 3">
    <name type="scientific">Myroides guanonis</name>
    <dbReference type="NCBI Taxonomy" id="1150112"/>
    <lineage>
        <taxon>Bacteria</taxon>
        <taxon>Pseudomonadati</taxon>
        <taxon>Bacteroidota</taxon>
        <taxon>Flavobacteriia</taxon>
        <taxon>Flavobacteriales</taxon>
        <taxon>Flavobacteriaceae</taxon>
        <taxon>Myroides</taxon>
    </lineage>
</organism>
<keyword evidence="1" id="KW-0732">Signal</keyword>
<accession>A0A1I3UJ84</accession>
<dbReference type="STRING" id="1150112.SAMN04487893_11841"/>
<proteinExistence type="predicted"/>
<name>A0A1I3UJ84_9FLAO</name>
<gene>
    <name evidence="2" type="ORF">SAMN04487893_11841</name>
</gene>
<evidence type="ECO:0000256" key="1">
    <source>
        <dbReference type="SAM" id="SignalP"/>
    </source>
</evidence>
<sequence length="681" mass="78801">MNIRKITLVTCIAFTGFQVTAQDLSTKIPAQAKLVVSINNKGIVVNSSPEILKDALINFGLYKDSNSNLTKGLQSDFNLDKQAYFYYTNTDSIQYVGFLAPLKENHKIKEHLFLDYDVLPSSKNYERRVSKDGETQVAWDNESLLILTGSLNDDYFRTEEISERFGLEFVSNNTGDWNYNEDLAVAADSAWATEEESFIEEPSATYETVYVQESIEEPISATEVEEAWETYEAPYVEAVAEAAAEVALDATYELEYPEVTEAEDTSEAYEDEWNWYSHLLSPEQEAKNDSIKKELFKDWISNDFSEYLNPENNLGKNSAIKISKNNHLVRIWVPNLDQLYGDIIPNEIVSMVYNLDMKNLKYGYKDATLDLIQEQYNLKFTAKVNVDDEMADYLKTITKNNFNKKLTNYIPKDYIAYSSLNISTEEYLKQLPKFITRWYMPIVEDEFFGIIATALEITLDEKAIGKVAKGDNLLFINELKKVTKEYVTYDYDEDYNYEEIKETKEEYVPDYLWMFTSEDQRLFKKILEYAISKEQIVFENGIYRKNAEYNSEDIYFLFKDNIVFVSSNLDQLTAIKENRFVNDTNANLKKDILSNPFNVRIKTAALLEITTKLEVPVSLVNNESLETLSEYGDIQVKVSKMKRNTIHSEMSIELPKRENNALQYILKNLFTETNLNSINEL</sequence>
<protein>
    <recommendedName>
        <fullName evidence="4">DUF3857 domain-containing protein</fullName>
    </recommendedName>
</protein>
<feature type="chain" id="PRO_5017451749" description="DUF3857 domain-containing protein" evidence="1">
    <location>
        <begin position="22"/>
        <end position="681"/>
    </location>
</feature>
<dbReference type="RefSeq" id="WP_090681134.1">
    <property type="nucleotide sequence ID" value="NZ_FORU01000018.1"/>
</dbReference>
<evidence type="ECO:0000313" key="2">
    <source>
        <dbReference type="EMBL" id="SFJ83578.1"/>
    </source>
</evidence>
<reference evidence="3" key="1">
    <citation type="submission" date="2016-10" db="EMBL/GenBank/DDBJ databases">
        <authorList>
            <person name="Varghese N."/>
            <person name="Submissions S."/>
        </authorList>
    </citation>
    <scope>NUCLEOTIDE SEQUENCE [LARGE SCALE GENOMIC DNA]</scope>
    <source>
        <strain evidence="3">DSM 26542</strain>
    </source>
</reference>